<sequence length="56" mass="6171">MVPRNTTSTPLSVADDARIIALKEHSNQSWAEIARSFPGRTKGSIQVRYARTLSKG</sequence>
<dbReference type="EMBL" id="JAGTJR010000003">
    <property type="protein sequence ID" value="KAH7062536.1"/>
    <property type="molecule type" value="Genomic_DNA"/>
</dbReference>
<comment type="caution">
    <text evidence="1">The sequence shown here is derived from an EMBL/GenBank/DDBJ whole genome shotgun (WGS) entry which is preliminary data.</text>
</comment>
<evidence type="ECO:0008006" key="3">
    <source>
        <dbReference type="Google" id="ProtNLM"/>
    </source>
</evidence>
<accession>A0ABQ8GQU8</accession>
<reference evidence="1 2" key="1">
    <citation type="journal article" date="2021" name="Nat. Commun.">
        <title>Genetic determinants of endophytism in the Arabidopsis root mycobiome.</title>
        <authorList>
            <person name="Mesny F."/>
            <person name="Miyauchi S."/>
            <person name="Thiergart T."/>
            <person name="Pickel B."/>
            <person name="Atanasova L."/>
            <person name="Karlsson M."/>
            <person name="Huettel B."/>
            <person name="Barry K.W."/>
            <person name="Haridas S."/>
            <person name="Chen C."/>
            <person name="Bauer D."/>
            <person name="Andreopoulos W."/>
            <person name="Pangilinan J."/>
            <person name="LaButti K."/>
            <person name="Riley R."/>
            <person name="Lipzen A."/>
            <person name="Clum A."/>
            <person name="Drula E."/>
            <person name="Henrissat B."/>
            <person name="Kohler A."/>
            <person name="Grigoriev I.V."/>
            <person name="Martin F.M."/>
            <person name="Hacquard S."/>
        </authorList>
    </citation>
    <scope>NUCLEOTIDE SEQUENCE [LARGE SCALE GENOMIC DNA]</scope>
    <source>
        <strain evidence="1 2">MPI-SDFR-AT-0080</strain>
    </source>
</reference>
<dbReference type="SUPFAM" id="SSF46689">
    <property type="entry name" value="Homeodomain-like"/>
    <property type="match status" value="1"/>
</dbReference>
<dbReference type="CDD" id="cd00167">
    <property type="entry name" value="SANT"/>
    <property type="match status" value="1"/>
</dbReference>
<gene>
    <name evidence="1" type="ORF">B0J12DRAFT_645726</name>
</gene>
<dbReference type="InterPro" id="IPR001005">
    <property type="entry name" value="SANT/Myb"/>
</dbReference>
<protein>
    <recommendedName>
        <fullName evidence="3">Myb-like domain-containing protein</fullName>
    </recommendedName>
</protein>
<organism evidence="1 2">
    <name type="scientific">Macrophomina phaseolina</name>
    <dbReference type="NCBI Taxonomy" id="35725"/>
    <lineage>
        <taxon>Eukaryota</taxon>
        <taxon>Fungi</taxon>
        <taxon>Dikarya</taxon>
        <taxon>Ascomycota</taxon>
        <taxon>Pezizomycotina</taxon>
        <taxon>Dothideomycetes</taxon>
        <taxon>Dothideomycetes incertae sedis</taxon>
        <taxon>Botryosphaeriales</taxon>
        <taxon>Botryosphaeriaceae</taxon>
        <taxon>Macrophomina</taxon>
    </lineage>
</organism>
<dbReference type="InterPro" id="IPR009057">
    <property type="entry name" value="Homeodomain-like_sf"/>
</dbReference>
<keyword evidence="2" id="KW-1185">Reference proteome</keyword>
<proteinExistence type="predicted"/>
<feature type="non-terminal residue" evidence="1">
    <location>
        <position position="56"/>
    </location>
</feature>
<dbReference type="Proteomes" id="UP000774617">
    <property type="component" value="Unassembled WGS sequence"/>
</dbReference>
<dbReference type="Gene3D" id="1.10.10.60">
    <property type="entry name" value="Homeodomain-like"/>
    <property type="match status" value="1"/>
</dbReference>
<dbReference type="Pfam" id="PF13921">
    <property type="entry name" value="Myb_DNA-bind_6"/>
    <property type="match status" value="1"/>
</dbReference>
<evidence type="ECO:0000313" key="2">
    <source>
        <dbReference type="Proteomes" id="UP000774617"/>
    </source>
</evidence>
<name>A0ABQ8GQU8_9PEZI</name>
<evidence type="ECO:0000313" key="1">
    <source>
        <dbReference type="EMBL" id="KAH7062536.1"/>
    </source>
</evidence>